<dbReference type="PANTHER" id="PTHR46797">
    <property type="entry name" value="HTH-TYPE TRANSCRIPTIONAL REGULATOR"/>
    <property type="match status" value="1"/>
</dbReference>
<sequence>MMDHIKQVAKRLRGLRDAIDLTVEEMAVQCGIGPETLALYESGTSDIPVSFLHQLATTYGVELTALLFGEEPKMHSYYITRAGRGVKVERTKAYSYQDIAAGFQHRIMAPFIVTVEPTESDSQITLNTHLGQEFNYILEGELEISIAGKVNVLYPGDSIMFDARRPHGLRAMGGKRVRLIAIIS</sequence>
<dbReference type="Pfam" id="PF07883">
    <property type="entry name" value="Cupin_2"/>
    <property type="match status" value="1"/>
</dbReference>
<evidence type="ECO:0000259" key="2">
    <source>
        <dbReference type="PROSITE" id="PS50943"/>
    </source>
</evidence>
<dbReference type="CDD" id="cd02209">
    <property type="entry name" value="cupin_XRE_C"/>
    <property type="match status" value="1"/>
</dbReference>
<dbReference type="SMART" id="SM00530">
    <property type="entry name" value="HTH_XRE"/>
    <property type="match status" value="1"/>
</dbReference>
<keyword evidence="4" id="KW-1185">Reference proteome</keyword>
<dbReference type="InterPro" id="IPR011051">
    <property type="entry name" value="RmlC_Cupin_sf"/>
</dbReference>
<dbReference type="InterPro" id="IPR050807">
    <property type="entry name" value="TransReg_Diox_bact_type"/>
</dbReference>
<dbReference type="Pfam" id="PF13560">
    <property type="entry name" value="HTH_31"/>
    <property type="match status" value="1"/>
</dbReference>
<dbReference type="SUPFAM" id="SSF51182">
    <property type="entry name" value="RmlC-like cupins"/>
    <property type="match status" value="1"/>
</dbReference>
<evidence type="ECO:0000256" key="1">
    <source>
        <dbReference type="ARBA" id="ARBA00023125"/>
    </source>
</evidence>
<gene>
    <name evidence="3" type="ORF">E7746_12065</name>
</gene>
<dbReference type="GO" id="GO:0003700">
    <property type="term" value="F:DNA-binding transcription factor activity"/>
    <property type="evidence" value="ECO:0007669"/>
    <property type="project" value="TreeGrafter"/>
</dbReference>
<dbReference type="Proteomes" id="UP000297031">
    <property type="component" value="Chromosome"/>
</dbReference>
<dbReference type="EMBL" id="CP039393">
    <property type="protein sequence ID" value="QCD36566.1"/>
    <property type="molecule type" value="Genomic_DNA"/>
</dbReference>
<proteinExistence type="predicted"/>
<reference evidence="3 4" key="1">
    <citation type="submission" date="2019-02" db="EMBL/GenBank/DDBJ databases">
        <title>Isolation and identification of novel species under the genus Muribaculum.</title>
        <authorList>
            <person name="Miyake S."/>
            <person name="Ding Y."/>
            <person name="Low A."/>
            <person name="Soh M."/>
            <person name="Seedorf H."/>
        </authorList>
    </citation>
    <scope>NUCLEOTIDE SEQUENCE [LARGE SCALE GENOMIC DNA]</scope>
    <source>
        <strain evidence="3 4">TLL-A4</strain>
    </source>
</reference>
<name>A0A4P7VQJ9_9BACT</name>
<protein>
    <submittedName>
        <fullName evidence="3">Cupin domain-containing protein</fullName>
    </submittedName>
</protein>
<dbReference type="RefSeq" id="WP_123397243.1">
    <property type="nucleotide sequence ID" value="NZ_CANQMU010000037.1"/>
</dbReference>
<accession>A0A4P7VQJ9</accession>
<keyword evidence="1" id="KW-0238">DNA-binding</keyword>
<dbReference type="InterPro" id="IPR010982">
    <property type="entry name" value="Lambda_DNA-bd_dom_sf"/>
</dbReference>
<dbReference type="Gene3D" id="2.60.120.10">
    <property type="entry name" value="Jelly Rolls"/>
    <property type="match status" value="1"/>
</dbReference>
<dbReference type="OrthoDB" id="9805356at2"/>
<dbReference type="GO" id="GO:0005829">
    <property type="term" value="C:cytosol"/>
    <property type="evidence" value="ECO:0007669"/>
    <property type="project" value="TreeGrafter"/>
</dbReference>
<organism evidence="3 4">
    <name type="scientific">Muribaculum gordoncarteri</name>
    <dbReference type="NCBI Taxonomy" id="2530390"/>
    <lineage>
        <taxon>Bacteria</taxon>
        <taxon>Pseudomonadati</taxon>
        <taxon>Bacteroidota</taxon>
        <taxon>Bacteroidia</taxon>
        <taxon>Bacteroidales</taxon>
        <taxon>Muribaculaceae</taxon>
        <taxon>Muribaculum</taxon>
    </lineage>
</organism>
<dbReference type="Gene3D" id="1.10.260.40">
    <property type="entry name" value="lambda repressor-like DNA-binding domains"/>
    <property type="match status" value="1"/>
</dbReference>
<dbReference type="InterPro" id="IPR001387">
    <property type="entry name" value="Cro/C1-type_HTH"/>
</dbReference>
<dbReference type="InterPro" id="IPR014710">
    <property type="entry name" value="RmlC-like_jellyroll"/>
</dbReference>
<dbReference type="PANTHER" id="PTHR46797:SF19">
    <property type="entry name" value="BLL2473 PROTEIN"/>
    <property type="match status" value="1"/>
</dbReference>
<dbReference type="GO" id="GO:0003677">
    <property type="term" value="F:DNA binding"/>
    <property type="evidence" value="ECO:0007669"/>
    <property type="project" value="UniProtKB-KW"/>
</dbReference>
<dbReference type="SUPFAM" id="SSF47413">
    <property type="entry name" value="lambda repressor-like DNA-binding domains"/>
    <property type="match status" value="1"/>
</dbReference>
<dbReference type="PROSITE" id="PS50943">
    <property type="entry name" value="HTH_CROC1"/>
    <property type="match status" value="1"/>
</dbReference>
<dbReference type="InterPro" id="IPR013096">
    <property type="entry name" value="Cupin_2"/>
</dbReference>
<evidence type="ECO:0000313" key="4">
    <source>
        <dbReference type="Proteomes" id="UP000297031"/>
    </source>
</evidence>
<evidence type="ECO:0000313" key="3">
    <source>
        <dbReference type="EMBL" id="QCD36566.1"/>
    </source>
</evidence>
<feature type="domain" description="HTH cro/C1-type" evidence="2">
    <location>
        <begin position="12"/>
        <end position="66"/>
    </location>
</feature>
<dbReference type="CDD" id="cd00093">
    <property type="entry name" value="HTH_XRE"/>
    <property type="match status" value="1"/>
</dbReference>
<dbReference type="KEGG" id="mgod:E7746_12065"/>
<dbReference type="AlphaFoldDB" id="A0A4P7VQJ9"/>